<evidence type="ECO:0000256" key="1">
    <source>
        <dbReference type="SAM" id="SignalP"/>
    </source>
</evidence>
<dbReference type="InParanoid" id="A0A3N4MQ17"/>
<dbReference type="OrthoDB" id="5276978at2759"/>
<sequence length="310" mass="34301">MKFLPTALLVIALLVSTASSHSWCECVDDASNHDELKANPTTANLAPKCNGYPRNKVNNGDWIKESTYYLWDLSGDKASNEQGGRHACHPTQRDPTYPDNVPAAKAKAGQSLRLRFWGNGHASYQWGRPLHKDPGLVRVYWAGTVNKEIVMASELTPDKMIAEGNFSADAVTVPKDGNLPNDKANWMQLNLPVNMPQGRNMFVWTWAPIWDSIRGDWINQYATCFDIFVNGKVEGDNPSPPPSEVKPVDKSPKIKENCEKQCLRGGQSQFPCSGDSCPPCRYNGSCFDYDSSGKCPNWAGGFDCKKGQPI</sequence>
<keyword evidence="4" id="KW-1185">Reference proteome</keyword>
<dbReference type="InterPro" id="IPR055915">
    <property type="entry name" value="DUF7492"/>
</dbReference>
<reference evidence="3 4" key="1">
    <citation type="journal article" date="2018" name="Nat. Ecol. Evol.">
        <title>Pezizomycetes genomes reveal the molecular basis of ectomycorrhizal truffle lifestyle.</title>
        <authorList>
            <person name="Murat C."/>
            <person name="Payen T."/>
            <person name="Noel B."/>
            <person name="Kuo A."/>
            <person name="Morin E."/>
            <person name="Chen J."/>
            <person name="Kohler A."/>
            <person name="Krizsan K."/>
            <person name="Balestrini R."/>
            <person name="Da Silva C."/>
            <person name="Montanini B."/>
            <person name="Hainaut M."/>
            <person name="Levati E."/>
            <person name="Barry K.W."/>
            <person name="Belfiori B."/>
            <person name="Cichocki N."/>
            <person name="Clum A."/>
            <person name="Dockter R.B."/>
            <person name="Fauchery L."/>
            <person name="Guy J."/>
            <person name="Iotti M."/>
            <person name="Le Tacon F."/>
            <person name="Lindquist E.A."/>
            <person name="Lipzen A."/>
            <person name="Malagnac F."/>
            <person name="Mello A."/>
            <person name="Molinier V."/>
            <person name="Miyauchi S."/>
            <person name="Poulain J."/>
            <person name="Riccioni C."/>
            <person name="Rubini A."/>
            <person name="Sitrit Y."/>
            <person name="Splivallo R."/>
            <person name="Traeger S."/>
            <person name="Wang M."/>
            <person name="Zifcakova L."/>
            <person name="Wipf D."/>
            <person name="Zambonelli A."/>
            <person name="Paolocci F."/>
            <person name="Nowrousian M."/>
            <person name="Ottonello S."/>
            <person name="Baldrian P."/>
            <person name="Spatafora J.W."/>
            <person name="Henrissat B."/>
            <person name="Nagy L.G."/>
            <person name="Aury J.M."/>
            <person name="Wincker P."/>
            <person name="Grigoriev I.V."/>
            <person name="Bonfante P."/>
            <person name="Martin F.M."/>
        </authorList>
    </citation>
    <scope>NUCLEOTIDE SEQUENCE [LARGE SCALE GENOMIC DNA]</scope>
    <source>
        <strain evidence="3 4">ATCC MYA-4762</strain>
    </source>
</reference>
<feature type="domain" description="DUF7492" evidence="2">
    <location>
        <begin position="20"/>
        <end position="141"/>
    </location>
</feature>
<dbReference type="Proteomes" id="UP000267821">
    <property type="component" value="Unassembled WGS sequence"/>
</dbReference>
<protein>
    <recommendedName>
        <fullName evidence="2">DUF7492 domain-containing protein</fullName>
    </recommendedName>
</protein>
<keyword evidence="1" id="KW-0732">Signal</keyword>
<feature type="chain" id="PRO_5017922872" description="DUF7492 domain-containing protein" evidence="1">
    <location>
        <begin position="21"/>
        <end position="310"/>
    </location>
</feature>
<gene>
    <name evidence="3" type="ORF">L211DRAFT_775535</name>
</gene>
<feature type="signal peptide" evidence="1">
    <location>
        <begin position="1"/>
        <end position="20"/>
    </location>
</feature>
<dbReference type="EMBL" id="ML121527">
    <property type="protein sequence ID" value="RPB29705.1"/>
    <property type="molecule type" value="Genomic_DNA"/>
</dbReference>
<dbReference type="AlphaFoldDB" id="A0A3N4MQ17"/>
<evidence type="ECO:0000259" key="2">
    <source>
        <dbReference type="Pfam" id="PF24320"/>
    </source>
</evidence>
<evidence type="ECO:0000313" key="3">
    <source>
        <dbReference type="EMBL" id="RPB29705.1"/>
    </source>
</evidence>
<accession>A0A3N4MQ17</accession>
<evidence type="ECO:0000313" key="4">
    <source>
        <dbReference type="Proteomes" id="UP000267821"/>
    </source>
</evidence>
<name>A0A3N4MQ17_9PEZI</name>
<dbReference type="Pfam" id="PF24320">
    <property type="entry name" value="DUF7492"/>
    <property type="match status" value="1"/>
</dbReference>
<organism evidence="3 4">
    <name type="scientific">Terfezia boudieri ATCC MYA-4762</name>
    <dbReference type="NCBI Taxonomy" id="1051890"/>
    <lineage>
        <taxon>Eukaryota</taxon>
        <taxon>Fungi</taxon>
        <taxon>Dikarya</taxon>
        <taxon>Ascomycota</taxon>
        <taxon>Pezizomycotina</taxon>
        <taxon>Pezizomycetes</taxon>
        <taxon>Pezizales</taxon>
        <taxon>Pezizaceae</taxon>
        <taxon>Terfezia</taxon>
    </lineage>
</organism>
<proteinExistence type="predicted"/>
<dbReference type="STRING" id="1051890.A0A3N4MQ17"/>